<protein>
    <submittedName>
        <fullName evidence="1">Uncharacterized protein</fullName>
    </submittedName>
</protein>
<comment type="caution">
    <text evidence="1">The sequence shown here is derived from an EMBL/GenBank/DDBJ whole genome shotgun (WGS) entry which is preliminary data.</text>
</comment>
<sequence>MKQLFKPDLAAALRISTRQLERLIVAGKIPAAEGITRPGGSYWLLTPELKKVIKAQRRPER</sequence>
<keyword evidence="1" id="KW-0614">Plasmid</keyword>
<evidence type="ECO:0000313" key="1">
    <source>
        <dbReference type="EMBL" id="MBA8065766.1"/>
    </source>
</evidence>
<organism evidence="1 2">
    <name type="scientific">Citrobacter freundii</name>
    <dbReference type="NCBI Taxonomy" id="546"/>
    <lineage>
        <taxon>Bacteria</taxon>
        <taxon>Pseudomonadati</taxon>
        <taxon>Pseudomonadota</taxon>
        <taxon>Gammaproteobacteria</taxon>
        <taxon>Enterobacterales</taxon>
        <taxon>Enterobacteriaceae</taxon>
        <taxon>Citrobacter</taxon>
        <taxon>Citrobacter freundii complex</taxon>
    </lineage>
</organism>
<dbReference type="EMBL" id="JABXRI010000004">
    <property type="protein sequence ID" value="MBA8065766.1"/>
    <property type="molecule type" value="Genomic_DNA"/>
</dbReference>
<reference evidence="1 2" key="1">
    <citation type="submission" date="2020-06" db="EMBL/GenBank/DDBJ databases">
        <title>REHAB project genomes.</title>
        <authorList>
            <person name="Shaw L.P."/>
        </authorList>
    </citation>
    <scope>NUCLEOTIDE SEQUENCE [LARGE SCALE GENOMIC DNA]</scope>
    <source>
        <strain evidence="1 2">RHBSTW-00116</strain>
        <plasmid evidence="1">pRHBSTW-00116_4</plasmid>
    </source>
</reference>
<dbReference type="Proteomes" id="UP000591803">
    <property type="component" value="Unassembled WGS sequence"/>
</dbReference>
<gene>
    <name evidence="1" type="ORF">HV077_26160</name>
</gene>
<geneLocation type="plasmid" evidence="1">
    <name>pRHBSTW-00116_4</name>
</geneLocation>
<evidence type="ECO:0000313" key="2">
    <source>
        <dbReference type="Proteomes" id="UP000591803"/>
    </source>
</evidence>
<accession>A0A7W3HBK4</accession>
<name>A0A7W3HBK4_CITFR</name>
<proteinExistence type="predicted"/>
<dbReference type="AlphaFoldDB" id="A0A7W3HBK4"/>